<keyword evidence="2" id="KW-1185">Reference proteome</keyword>
<evidence type="ECO:0000313" key="1">
    <source>
        <dbReference type="EMBL" id="NZA03178.1"/>
    </source>
</evidence>
<accession>A0A853IZ18</accession>
<protein>
    <recommendedName>
        <fullName evidence="3">Chromosome partitioning protein ParB</fullName>
    </recommendedName>
</protein>
<name>A0A853IZ18_9BURK</name>
<dbReference type="Proteomes" id="UP000589716">
    <property type="component" value="Unassembled WGS sequence"/>
</dbReference>
<comment type="caution">
    <text evidence="1">The sequence shown here is derived from an EMBL/GenBank/DDBJ whole genome shotgun (WGS) entry which is preliminary data.</text>
</comment>
<dbReference type="AlphaFoldDB" id="A0A853IZ18"/>
<sequence length="125" mass="14251">MRRQYHFRPGPDGLRAWDVHRLIRLARHLPVTQVPLTDIRELDEPYWFSHEGDAPTPRAIALHVQLMDACDLRWPIILSADGGVMDGMHRVAQALRLGHTHISAQRFATDPAPDYVGMGPQELPY</sequence>
<evidence type="ECO:0000313" key="2">
    <source>
        <dbReference type="Proteomes" id="UP000589716"/>
    </source>
</evidence>
<reference evidence="1 2" key="1">
    <citation type="submission" date="2020-07" db="EMBL/GenBank/DDBJ databases">
        <authorList>
            <person name="Maaloum M."/>
        </authorList>
    </citation>
    <scope>NUCLEOTIDE SEQUENCE [LARGE SCALE GENOMIC DNA]</scope>
    <source>
        <strain evidence="1 2">GCS-AN-3</strain>
    </source>
</reference>
<gene>
    <name evidence="1" type="ORF">H0I39_18290</name>
</gene>
<dbReference type="EMBL" id="JACCKX010000001">
    <property type="protein sequence ID" value="NZA03178.1"/>
    <property type="molecule type" value="Genomic_DNA"/>
</dbReference>
<proteinExistence type="predicted"/>
<organism evidence="1 2">
    <name type="scientific">Ottowia beijingensis</name>
    <dbReference type="NCBI Taxonomy" id="1207057"/>
    <lineage>
        <taxon>Bacteria</taxon>
        <taxon>Pseudomonadati</taxon>
        <taxon>Pseudomonadota</taxon>
        <taxon>Betaproteobacteria</taxon>
        <taxon>Burkholderiales</taxon>
        <taxon>Comamonadaceae</taxon>
        <taxon>Ottowia</taxon>
    </lineage>
</organism>
<evidence type="ECO:0008006" key="3">
    <source>
        <dbReference type="Google" id="ProtNLM"/>
    </source>
</evidence>